<protein>
    <submittedName>
        <fullName evidence="2">PepSY-associated TM helix domain-containing protein</fullName>
    </submittedName>
</protein>
<feature type="transmembrane region" description="Helical" evidence="1">
    <location>
        <begin position="7"/>
        <end position="30"/>
    </location>
</feature>
<evidence type="ECO:0000313" key="2">
    <source>
        <dbReference type="EMBL" id="MFC0708431.1"/>
    </source>
</evidence>
<evidence type="ECO:0000256" key="1">
    <source>
        <dbReference type="SAM" id="Phobius"/>
    </source>
</evidence>
<feature type="transmembrane region" description="Helical" evidence="1">
    <location>
        <begin position="474"/>
        <end position="495"/>
    </location>
</feature>
<organism evidence="2 3">
    <name type="scientific">Azorhizophilus paspali</name>
    <name type="common">Azotobacter paspali</name>
    <dbReference type="NCBI Taxonomy" id="69963"/>
    <lineage>
        <taxon>Bacteria</taxon>
        <taxon>Pseudomonadati</taxon>
        <taxon>Pseudomonadota</taxon>
        <taxon>Gammaproteobacteria</taxon>
        <taxon>Pseudomonadales</taxon>
        <taxon>Pseudomonadaceae</taxon>
        <taxon>Azorhizophilus</taxon>
    </lineage>
</organism>
<keyword evidence="1" id="KW-1133">Transmembrane helix</keyword>
<feature type="transmembrane region" description="Helical" evidence="1">
    <location>
        <begin position="338"/>
        <end position="360"/>
    </location>
</feature>
<reference evidence="2 3" key="1">
    <citation type="submission" date="2024-09" db="EMBL/GenBank/DDBJ databases">
        <authorList>
            <person name="Sun Q."/>
            <person name="Mori K."/>
        </authorList>
    </citation>
    <scope>NUCLEOTIDE SEQUENCE [LARGE SCALE GENOMIC DNA]</scope>
    <source>
        <strain evidence="2 3">NCAIM B.01794</strain>
    </source>
</reference>
<feature type="transmembrane region" description="Helical" evidence="1">
    <location>
        <begin position="144"/>
        <end position="167"/>
    </location>
</feature>
<feature type="transmembrane region" description="Helical" evidence="1">
    <location>
        <begin position="188"/>
        <end position="209"/>
    </location>
</feature>
<evidence type="ECO:0000313" key="3">
    <source>
        <dbReference type="Proteomes" id="UP001589891"/>
    </source>
</evidence>
<proteinExistence type="predicted"/>
<dbReference type="PANTHER" id="PTHR34219">
    <property type="entry name" value="IRON-REGULATED INNER MEMBRANE PROTEIN-RELATED"/>
    <property type="match status" value="1"/>
</dbReference>
<name>A0ABV6SH81_AZOPA</name>
<gene>
    <name evidence="2" type="ORF">ACFFGX_02040</name>
</gene>
<dbReference type="EMBL" id="JBHLSS010000009">
    <property type="protein sequence ID" value="MFC0708431.1"/>
    <property type="molecule type" value="Genomic_DNA"/>
</dbReference>
<feature type="transmembrane region" description="Helical" evidence="1">
    <location>
        <begin position="412"/>
        <end position="432"/>
    </location>
</feature>
<feature type="transmembrane region" description="Helical" evidence="1">
    <location>
        <begin position="381"/>
        <end position="400"/>
    </location>
</feature>
<dbReference type="PANTHER" id="PTHR34219:SF4">
    <property type="entry name" value="PEPSY DOMAIN-CONTAINING PROTEIN"/>
    <property type="match status" value="1"/>
</dbReference>
<accession>A0ABV6SH81</accession>
<keyword evidence="1" id="KW-0472">Membrane</keyword>
<feature type="transmembrane region" description="Helical" evidence="1">
    <location>
        <begin position="439"/>
        <end position="459"/>
    </location>
</feature>
<dbReference type="Pfam" id="PF03929">
    <property type="entry name" value="PepSY_TM"/>
    <property type="match status" value="1"/>
</dbReference>
<keyword evidence="1" id="KW-0812">Transmembrane</keyword>
<dbReference type="Proteomes" id="UP001589891">
    <property type="component" value="Unassembled WGS sequence"/>
</dbReference>
<keyword evidence="3" id="KW-1185">Reference proteome</keyword>
<dbReference type="InterPro" id="IPR005625">
    <property type="entry name" value="PepSY-ass_TM"/>
</dbReference>
<sequence length="514" mass="57320">MAALHTWSGLLAGWVLYFVFVVGTASYFQISIDRWMSSDESLARPHERPLGNVELLNHAQDWLERHALGAQRWWIRLPDPTGFVGSRDALLGWQDAGPDGQWHSLRLDPFDGRLHPAGGEPGGKILRRMHYALHYLPQATGERLVGICAMFMLVALLSGIITHKKIFKEFFTFRPNKGQRSWLDAHNILGVLLLPFLLMITYSGFVFFLPEYMPLPFERIYRGDERAYYQEQGRSSPPTASGIAAPVVRLSNQPFAHLGPNEGPPTWIFLYNPGDSAGLIEVRRNRAATDLLMQPTGLYEAANGRALPSPMAKGPVSRIHDVFIELHVASFADPTLRWMLFASGIGGCAAIASGLVLWVLKRRQQALRAGQVGFGLRLAEVLNLGTIVGLPLAIAVYFWANRLLPEALAGRLEWQVHAMFIAWGLMFGHAALRERRQAWVEQLTLACPAYALLPLLNILTSDRHLGRSLPGGDWQLAGVDLTLLAFGGLFGLVALKLRRRWYGVVGEQRCEMLP</sequence>
<comment type="caution">
    <text evidence="2">The sequence shown here is derived from an EMBL/GenBank/DDBJ whole genome shotgun (WGS) entry which is preliminary data.</text>
</comment>
<dbReference type="RefSeq" id="WP_376942390.1">
    <property type="nucleotide sequence ID" value="NZ_CP171449.1"/>
</dbReference>